<dbReference type="Proteomes" id="UP000002051">
    <property type="component" value="Chromosome 3"/>
</dbReference>
<dbReference type="PANTHER" id="PTHR36617">
    <property type="entry name" value="PROTEIN, PUTATIVE-RELATED"/>
    <property type="match status" value="1"/>
</dbReference>
<name>G7IY36_MEDTR</name>
<reference evidence="1 3" key="2">
    <citation type="journal article" date="2014" name="BMC Genomics">
        <title>An improved genome release (version Mt4.0) for the model legume Medicago truncatula.</title>
        <authorList>
            <person name="Tang H."/>
            <person name="Krishnakumar V."/>
            <person name="Bidwell S."/>
            <person name="Rosen B."/>
            <person name="Chan A."/>
            <person name="Zhou S."/>
            <person name="Gentzbittel L."/>
            <person name="Childs K.L."/>
            <person name="Yandell M."/>
            <person name="Gundlach H."/>
            <person name="Mayer K.F."/>
            <person name="Schwartz D.C."/>
            <person name="Town C.D."/>
        </authorList>
    </citation>
    <scope>GENOME REANNOTATION</scope>
    <source>
        <strain evidence="2 3">cv. Jemalong A17</strain>
    </source>
</reference>
<gene>
    <name evidence="1" type="ordered locus">MTR_3g052470</name>
</gene>
<dbReference type="HOGENOM" id="CLU_1392079_0_0_1"/>
<dbReference type="PANTHER" id="PTHR36617:SF5">
    <property type="entry name" value="OS05G0421675 PROTEIN"/>
    <property type="match status" value="1"/>
</dbReference>
<dbReference type="PaxDb" id="3880-AES70378"/>
<accession>G7IY36</accession>
<dbReference type="EMBL" id="CM001219">
    <property type="protein sequence ID" value="AES70378.1"/>
    <property type="molecule type" value="Genomic_DNA"/>
</dbReference>
<evidence type="ECO:0000313" key="1">
    <source>
        <dbReference type="EMBL" id="AES70378.1"/>
    </source>
</evidence>
<protein>
    <submittedName>
        <fullName evidence="1 2">Uncharacterized protein</fullName>
    </submittedName>
</protein>
<dbReference type="EnsemblPlants" id="AES70378">
    <property type="protein sequence ID" value="AES70378"/>
    <property type="gene ID" value="MTR_3g052470"/>
</dbReference>
<evidence type="ECO:0000313" key="2">
    <source>
        <dbReference type="EnsemblPlants" id="AES70378"/>
    </source>
</evidence>
<sequence>MKPTWGHSTPTSSFLAMLSIKVQKKILRIQRDFLRGGTKVCRLLEDNGESWPWFSFSWWKEIASLEESQHPKTRFQYSSLPWRLQTPSFFFKNYPWVGIVPLQVTFLRFFSLSTQKEVKVRELRELIDGVRDWSLGWVRNLFVWGFDILDRLLGVLDGKAPMEGEHMWWWNVEDNGGFLVKSSYNLVYDLLFRMWL</sequence>
<reference evidence="1 3" key="1">
    <citation type="journal article" date="2011" name="Nature">
        <title>The Medicago genome provides insight into the evolution of rhizobial symbioses.</title>
        <authorList>
            <person name="Young N.D."/>
            <person name="Debelle F."/>
            <person name="Oldroyd G.E."/>
            <person name="Geurts R."/>
            <person name="Cannon S.B."/>
            <person name="Udvardi M.K."/>
            <person name="Benedito V.A."/>
            <person name="Mayer K.F."/>
            <person name="Gouzy J."/>
            <person name="Schoof H."/>
            <person name="Van de Peer Y."/>
            <person name="Proost S."/>
            <person name="Cook D.R."/>
            <person name="Meyers B.C."/>
            <person name="Spannagl M."/>
            <person name="Cheung F."/>
            <person name="De Mita S."/>
            <person name="Krishnakumar V."/>
            <person name="Gundlach H."/>
            <person name="Zhou S."/>
            <person name="Mudge J."/>
            <person name="Bharti A.K."/>
            <person name="Murray J.D."/>
            <person name="Naoumkina M.A."/>
            <person name="Rosen B."/>
            <person name="Silverstein K.A."/>
            <person name="Tang H."/>
            <person name="Rombauts S."/>
            <person name="Zhao P.X."/>
            <person name="Zhou P."/>
            <person name="Barbe V."/>
            <person name="Bardou P."/>
            <person name="Bechner M."/>
            <person name="Bellec A."/>
            <person name="Berger A."/>
            <person name="Berges H."/>
            <person name="Bidwell S."/>
            <person name="Bisseling T."/>
            <person name="Choisne N."/>
            <person name="Couloux A."/>
            <person name="Denny R."/>
            <person name="Deshpande S."/>
            <person name="Dai X."/>
            <person name="Doyle J.J."/>
            <person name="Dudez A.M."/>
            <person name="Farmer A.D."/>
            <person name="Fouteau S."/>
            <person name="Franken C."/>
            <person name="Gibelin C."/>
            <person name="Gish J."/>
            <person name="Goldstein S."/>
            <person name="Gonzalez A.J."/>
            <person name="Green P.J."/>
            <person name="Hallab A."/>
            <person name="Hartog M."/>
            <person name="Hua A."/>
            <person name="Humphray S.J."/>
            <person name="Jeong D.H."/>
            <person name="Jing Y."/>
            <person name="Jocker A."/>
            <person name="Kenton S.M."/>
            <person name="Kim D.J."/>
            <person name="Klee K."/>
            <person name="Lai H."/>
            <person name="Lang C."/>
            <person name="Lin S."/>
            <person name="Macmil S.L."/>
            <person name="Magdelenat G."/>
            <person name="Matthews L."/>
            <person name="McCorrison J."/>
            <person name="Monaghan E.L."/>
            <person name="Mun J.H."/>
            <person name="Najar F.Z."/>
            <person name="Nicholson C."/>
            <person name="Noirot C."/>
            <person name="O'Bleness M."/>
            <person name="Paule C.R."/>
            <person name="Poulain J."/>
            <person name="Prion F."/>
            <person name="Qin B."/>
            <person name="Qu C."/>
            <person name="Retzel E.F."/>
            <person name="Riddle C."/>
            <person name="Sallet E."/>
            <person name="Samain S."/>
            <person name="Samson N."/>
            <person name="Sanders I."/>
            <person name="Saurat O."/>
            <person name="Scarpelli C."/>
            <person name="Schiex T."/>
            <person name="Segurens B."/>
            <person name="Severin A.J."/>
            <person name="Sherrier D.J."/>
            <person name="Shi R."/>
            <person name="Sims S."/>
            <person name="Singer S.R."/>
            <person name="Sinharoy S."/>
            <person name="Sterck L."/>
            <person name="Viollet A."/>
            <person name="Wang B.B."/>
            <person name="Wang K."/>
            <person name="Wang M."/>
            <person name="Wang X."/>
            <person name="Warfsmann J."/>
            <person name="Weissenbach J."/>
            <person name="White D.D."/>
            <person name="White J.D."/>
            <person name="Wiley G.B."/>
            <person name="Wincker P."/>
            <person name="Xing Y."/>
            <person name="Yang L."/>
            <person name="Yao Z."/>
            <person name="Ying F."/>
            <person name="Zhai J."/>
            <person name="Zhou L."/>
            <person name="Zuber A."/>
            <person name="Denarie J."/>
            <person name="Dixon R.A."/>
            <person name="May G.D."/>
            <person name="Schwartz D.C."/>
            <person name="Rogers J."/>
            <person name="Quetier F."/>
            <person name="Town C.D."/>
            <person name="Roe B.A."/>
        </authorList>
    </citation>
    <scope>NUCLEOTIDE SEQUENCE [LARGE SCALE GENOMIC DNA]</scope>
    <source>
        <strain evidence="1">A17</strain>
        <strain evidence="2 3">cv. Jemalong A17</strain>
    </source>
</reference>
<dbReference type="AlphaFoldDB" id="G7IY36"/>
<evidence type="ECO:0000313" key="3">
    <source>
        <dbReference type="Proteomes" id="UP000002051"/>
    </source>
</evidence>
<proteinExistence type="predicted"/>
<keyword evidence="3" id="KW-1185">Reference proteome</keyword>
<reference evidence="2" key="3">
    <citation type="submission" date="2015-04" db="UniProtKB">
        <authorList>
            <consortium name="EnsemblPlants"/>
        </authorList>
    </citation>
    <scope>IDENTIFICATION</scope>
    <source>
        <strain evidence="2">cv. Jemalong A17</strain>
    </source>
</reference>
<organism evidence="1 3">
    <name type="scientific">Medicago truncatula</name>
    <name type="common">Barrel medic</name>
    <name type="synonym">Medicago tribuloides</name>
    <dbReference type="NCBI Taxonomy" id="3880"/>
    <lineage>
        <taxon>Eukaryota</taxon>
        <taxon>Viridiplantae</taxon>
        <taxon>Streptophyta</taxon>
        <taxon>Embryophyta</taxon>
        <taxon>Tracheophyta</taxon>
        <taxon>Spermatophyta</taxon>
        <taxon>Magnoliopsida</taxon>
        <taxon>eudicotyledons</taxon>
        <taxon>Gunneridae</taxon>
        <taxon>Pentapetalae</taxon>
        <taxon>rosids</taxon>
        <taxon>fabids</taxon>
        <taxon>Fabales</taxon>
        <taxon>Fabaceae</taxon>
        <taxon>Papilionoideae</taxon>
        <taxon>50 kb inversion clade</taxon>
        <taxon>NPAAA clade</taxon>
        <taxon>Hologalegina</taxon>
        <taxon>IRL clade</taxon>
        <taxon>Trifolieae</taxon>
        <taxon>Medicago</taxon>
    </lineage>
</organism>